<dbReference type="Proteomes" id="UP001590950">
    <property type="component" value="Unassembled WGS sequence"/>
</dbReference>
<name>A0ABR4A2V6_9LECA</name>
<evidence type="ECO:0000313" key="2">
    <source>
        <dbReference type="EMBL" id="KAL2039390.1"/>
    </source>
</evidence>
<comment type="caution">
    <text evidence="2">The sequence shown here is derived from an EMBL/GenBank/DDBJ whole genome shotgun (WGS) entry which is preliminary data.</text>
</comment>
<sequence>MHRKCLKRPTQRYHPTKHNNDGYHRKRCRYCQDGKKIAALQQQLDDQNITTPEETDGSKTLKTAHEECNDTVREKDAEIQSLKAMHEGCDEVIESLTAEIKSMAAQAKIDKNSLAQNDDLTHVRILTNAQRLAEDLDAEVKQLRRTLERIKRELADATKHSGTEAASPQNELQDSPTQLTQPKVAQNLGDVTGGLTPAGKSHNVLSTEKVLEIDSR</sequence>
<feature type="region of interest" description="Disordered" evidence="1">
    <location>
        <begin position="156"/>
        <end position="216"/>
    </location>
</feature>
<keyword evidence="3" id="KW-1185">Reference proteome</keyword>
<evidence type="ECO:0000256" key="1">
    <source>
        <dbReference type="SAM" id="MobiDB-lite"/>
    </source>
</evidence>
<gene>
    <name evidence="2" type="ORF">N7G274_008058</name>
</gene>
<accession>A0ABR4A2V6</accession>
<evidence type="ECO:0000313" key="3">
    <source>
        <dbReference type="Proteomes" id="UP001590950"/>
    </source>
</evidence>
<feature type="region of interest" description="Disordered" evidence="1">
    <location>
        <begin position="1"/>
        <end position="21"/>
    </location>
</feature>
<feature type="compositionally biased region" description="Polar residues" evidence="1">
    <location>
        <begin position="164"/>
        <end position="184"/>
    </location>
</feature>
<feature type="compositionally biased region" description="Basic residues" evidence="1">
    <location>
        <begin position="1"/>
        <end position="17"/>
    </location>
</feature>
<reference evidence="2 3" key="1">
    <citation type="submission" date="2024-09" db="EMBL/GenBank/DDBJ databases">
        <title>Rethinking Asexuality: The Enigmatic Case of Functional Sexual Genes in Lepraria (Stereocaulaceae).</title>
        <authorList>
            <person name="Doellman M."/>
            <person name="Sun Y."/>
            <person name="Barcenas-Pena A."/>
            <person name="Lumbsch H.T."/>
            <person name="Grewe F."/>
        </authorList>
    </citation>
    <scope>NUCLEOTIDE SEQUENCE [LARGE SCALE GENOMIC DNA]</scope>
    <source>
        <strain evidence="2 3">Mercado 3170</strain>
    </source>
</reference>
<organism evidence="2 3">
    <name type="scientific">Stereocaulon virgatum</name>
    <dbReference type="NCBI Taxonomy" id="373712"/>
    <lineage>
        <taxon>Eukaryota</taxon>
        <taxon>Fungi</taxon>
        <taxon>Dikarya</taxon>
        <taxon>Ascomycota</taxon>
        <taxon>Pezizomycotina</taxon>
        <taxon>Lecanoromycetes</taxon>
        <taxon>OSLEUM clade</taxon>
        <taxon>Lecanoromycetidae</taxon>
        <taxon>Lecanorales</taxon>
        <taxon>Lecanorineae</taxon>
        <taxon>Stereocaulaceae</taxon>
        <taxon>Stereocaulon</taxon>
    </lineage>
</organism>
<protein>
    <submittedName>
        <fullName evidence="2">Uncharacterized protein</fullName>
    </submittedName>
</protein>
<proteinExistence type="predicted"/>
<dbReference type="EMBL" id="JBEFKJ010000026">
    <property type="protein sequence ID" value="KAL2039390.1"/>
    <property type="molecule type" value="Genomic_DNA"/>
</dbReference>